<name>W7BXM9_9LIST</name>
<protein>
    <submittedName>
        <fullName evidence="1">Uncharacterized protein</fullName>
    </submittedName>
</protein>
<gene>
    <name evidence="1" type="ORF">PCORN_09532</name>
</gene>
<evidence type="ECO:0000313" key="2">
    <source>
        <dbReference type="Proteomes" id="UP000019254"/>
    </source>
</evidence>
<reference evidence="1 2" key="1">
    <citation type="journal article" date="2014" name="Int. J. Syst. Evol. Microbiol.">
        <title>Listeria floridensis sp. nov., Listeria aquatica sp. nov., Listeria cornellensis sp. nov., Listeria riparia sp. nov. and Listeria grandensis sp. nov., from agricultural and natural environments.</title>
        <authorList>
            <person name="den Bakker H.C."/>
            <person name="Warchocki S."/>
            <person name="Wright E.M."/>
            <person name="Allred A.F."/>
            <person name="Ahlstrom C."/>
            <person name="Manuel C.S."/>
            <person name="Stasiewicz M.J."/>
            <person name="Burrell A."/>
            <person name="Roof S."/>
            <person name="Strawn L."/>
            <person name="Fortes E.D."/>
            <person name="Nightingale K.K."/>
            <person name="Kephart D."/>
            <person name="Wiedmann M."/>
        </authorList>
    </citation>
    <scope>NUCLEOTIDE SEQUENCE [LARGE SCALE GENOMIC DNA]</scope>
    <source>
        <strain evidence="2">FSL F6-969</strain>
    </source>
</reference>
<organism evidence="1 2">
    <name type="scientific">Listeria cornellensis FSL F6-0969</name>
    <dbReference type="NCBI Taxonomy" id="1265820"/>
    <lineage>
        <taxon>Bacteria</taxon>
        <taxon>Bacillati</taxon>
        <taxon>Bacillota</taxon>
        <taxon>Bacilli</taxon>
        <taxon>Bacillales</taxon>
        <taxon>Listeriaceae</taxon>
        <taxon>Listeria</taxon>
    </lineage>
</organism>
<dbReference type="AlphaFoldDB" id="W7BXM9"/>
<proteinExistence type="predicted"/>
<comment type="caution">
    <text evidence="1">The sequence shown here is derived from an EMBL/GenBank/DDBJ whole genome shotgun (WGS) entry which is preliminary data.</text>
</comment>
<keyword evidence="2" id="KW-1185">Reference proteome</keyword>
<dbReference type="EMBL" id="AODE01000019">
    <property type="protein sequence ID" value="EUJ29420.1"/>
    <property type="molecule type" value="Genomic_DNA"/>
</dbReference>
<accession>W7BXM9</accession>
<evidence type="ECO:0000313" key="1">
    <source>
        <dbReference type="EMBL" id="EUJ29420.1"/>
    </source>
</evidence>
<sequence length="72" mass="8715">MIRFYCHIAKKSFFVWNSTLNKRISAKEKKGFLQEEVAKNIFFMQFTSSQNRYKMTKRPLTRIFLNTICIKN</sequence>
<dbReference type="Proteomes" id="UP000019254">
    <property type="component" value="Unassembled WGS sequence"/>
</dbReference>